<dbReference type="InterPro" id="IPR000283">
    <property type="entry name" value="NADH_UbQ_OxRdtase_75kDa_su_CS"/>
</dbReference>
<accession>A0ABT7UIW9</accession>
<dbReference type="SUPFAM" id="SSF53920">
    <property type="entry name" value="Fe-only hydrogenase"/>
    <property type="match status" value="1"/>
</dbReference>
<dbReference type="InterPro" id="IPR019574">
    <property type="entry name" value="NADH_UbQ_OxRdtase_Gsu_4Fe4S-bd"/>
</dbReference>
<feature type="domain" description="2Fe-2S ferredoxin-type" evidence="6">
    <location>
        <begin position="2"/>
        <end position="80"/>
    </location>
</feature>
<dbReference type="InterPro" id="IPR004108">
    <property type="entry name" value="Fe_hydrogenase_lsu_C"/>
</dbReference>
<dbReference type="NCBIfam" id="TIGR02512">
    <property type="entry name" value="FeFe_hydrog_A"/>
    <property type="match status" value="1"/>
</dbReference>
<dbReference type="CDD" id="cd00207">
    <property type="entry name" value="fer2"/>
    <property type="match status" value="1"/>
</dbReference>
<reference evidence="10" key="1">
    <citation type="submission" date="2023-06" db="EMBL/GenBank/DDBJ databases">
        <title>Identification and characterization of horizontal gene transfer across gut microbiota members of farm animals based on homology search.</title>
        <authorList>
            <person name="Zeman M."/>
            <person name="Kubasova T."/>
            <person name="Jahodarova E."/>
            <person name="Nykrynova M."/>
            <person name="Rychlik I."/>
        </authorList>
    </citation>
    <scope>NUCLEOTIDE SEQUENCE [LARGE SCALE GENOMIC DNA]</scope>
    <source>
        <strain evidence="10">ET341</strain>
    </source>
</reference>
<dbReference type="PANTHER" id="PTHR11615">
    <property type="entry name" value="NITRATE, FORMATE, IRON DEHYDROGENASE"/>
    <property type="match status" value="1"/>
</dbReference>
<dbReference type="InterPro" id="IPR013352">
    <property type="entry name" value="Fe_hydrogenase_subset"/>
</dbReference>
<dbReference type="PROSITE" id="PS00198">
    <property type="entry name" value="4FE4S_FER_1"/>
    <property type="match status" value="1"/>
</dbReference>
<dbReference type="Pfam" id="PF10588">
    <property type="entry name" value="NADH-G_4Fe-4S_3"/>
    <property type="match status" value="1"/>
</dbReference>
<dbReference type="SMART" id="SM00929">
    <property type="entry name" value="NADH-G_4Fe-4S_3"/>
    <property type="match status" value="1"/>
</dbReference>
<dbReference type="InterPro" id="IPR017900">
    <property type="entry name" value="4Fe4S_Fe_S_CS"/>
</dbReference>
<dbReference type="PROSITE" id="PS51839">
    <property type="entry name" value="4FE4S_HC3"/>
    <property type="match status" value="1"/>
</dbReference>
<evidence type="ECO:0000259" key="6">
    <source>
        <dbReference type="PROSITE" id="PS51085"/>
    </source>
</evidence>
<evidence type="ECO:0000256" key="3">
    <source>
        <dbReference type="ARBA" id="ARBA00022723"/>
    </source>
</evidence>
<name>A0ABT7UIW9_9FIRM</name>
<gene>
    <name evidence="9" type="ORF">QUV98_07095</name>
</gene>
<dbReference type="Gene3D" id="3.40.950.10">
    <property type="entry name" value="Fe-only Hydrogenase (Larger Subunit), Chain L, domain 3"/>
    <property type="match status" value="1"/>
</dbReference>
<keyword evidence="5" id="KW-0411">Iron-sulfur</keyword>
<dbReference type="Pfam" id="PF02906">
    <property type="entry name" value="Fe_hyd_lg_C"/>
    <property type="match status" value="1"/>
</dbReference>
<dbReference type="Pfam" id="PF13510">
    <property type="entry name" value="Fer2_4"/>
    <property type="match status" value="1"/>
</dbReference>
<keyword evidence="2" id="KW-0004">4Fe-4S</keyword>
<dbReference type="InterPro" id="IPR003149">
    <property type="entry name" value="Fe_hydrogenase_ssu"/>
</dbReference>
<dbReference type="InterPro" id="IPR036991">
    <property type="entry name" value="Fe_hydrogenase_ssu_sf"/>
</dbReference>
<dbReference type="Gene3D" id="4.10.260.20">
    <property type="entry name" value="Iron hydrogenase, small subunit"/>
    <property type="match status" value="1"/>
</dbReference>
<feature type="domain" description="4Fe-4S His(Cys)3-ligated-type" evidence="8">
    <location>
        <begin position="80"/>
        <end position="119"/>
    </location>
</feature>
<dbReference type="Gene3D" id="3.40.50.1780">
    <property type="match status" value="1"/>
</dbReference>
<keyword evidence="10" id="KW-1185">Reference proteome</keyword>
<feature type="domain" description="4Fe-4S ferredoxin-type" evidence="7">
    <location>
        <begin position="182"/>
        <end position="211"/>
    </location>
</feature>
<dbReference type="InterPro" id="IPR049830">
    <property type="entry name" value="HndD"/>
</dbReference>
<dbReference type="InterPro" id="IPR050340">
    <property type="entry name" value="Cytosolic_Fe-S_CAF"/>
</dbReference>
<organism evidence="9 10">
    <name type="scientific">Massilimicrobiota timonensis</name>
    <dbReference type="NCBI Taxonomy" id="1776392"/>
    <lineage>
        <taxon>Bacteria</taxon>
        <taxon>Bacillati</taxon>
        <taxon>Bacillota</taxon>
        <taxon>Erysipelotrichia</taxon>
        <taxon>Erysipelotrichales</taxon>
        <taxon>Erysipelotrichaceae</taxon>
        <taxon>Massilimicrobiota</taxon>
    </lineage>
</organism>
<comment type="caution">
    <text evidence="9">The sequence shown here is derived from an EMBL/GenBank/DDBJ whole genome shotgun (WGS) entry which is preliminary data.</text>
</comment>
<dbReference type="InterPro" id="IPR036010">
    <property type="entry name" value="2Fe-2S_ferredoxin-like_sf"/>
</dbReference>
<evidence type="ECO:0000256" key="5">
    <source>
        <dbReference type="ARBA" id="ARBA00023014"/>
    </source>
</evidence>
<protein>
    <submittedName>
        <fullName evidence="9">NADH-dependent [FeFe] hydrogenase, group A6</fullName>
    </submittedName>
</protein>
<dbReference type="InterPro" id="IPR054351">
    <property type="entry name" value="NADH_UbQ_OxRdtase_ferredoxin"/>
</dbReference>
<dbReference type="EMBL" id="JAUDCK010000022">
    <property type="protein sequence ID" value="MDM8196076.1"/>
    <property type="molecule type" value="Genomic_DNA"/>
</dbReference>
<dbReference type="InterPro" id="IPR017896">
    <property type="entry name" value="4Fe4S_Fe-S-bd"/>
</dbReference>
<dbReference type="SUPFAM" id="SSF54292">
    <property type="entry name" value="2Fe-2S ferredoxin-like"/>
    <property type="match status" value="1"/>
</dbReference>
<dbReference type="Gene3D" id="3.10.20.740">
    <property type="match status" value="1"/>
</dbReference>
<dbReference type="PROSITE" id="PS00641">
    <property type="entry name" value="COMPLEX1_75K_1"/>
    <property type="match status" value="1"/>
</dbReference>
<dbReference type="InterPro" id="IPR009016">
    <property type="entry name" value="Fe_hydrogenase"/>
</dbReference>
<dbReference type="PROSITE" id="PS51379">
    <property type="entry name" value="4FE4S_FER_2"/>
    <property type="match status" value="2"/>
</dbReference>
<dbReference type="RefSeq" id="WP_289527772.1">
    <property type="nucleotide sequence ID" value="NZ_JAUDCK010000022.1"/>
</dbReference>
<evidence type="ECO:0000256" key="4">
    <source>
        <dbReference type="ARBA" id="ARBA00023004"/>
    </source>
</evidence>
<dbReference type="PROSITE" id="PS51085">
    <property type="entry name" value="2FE2S_FER_2"/>
    <property type="match status" value="1"/>
</dbReference>
<evidence type="ECO:0000259" key="8">
    <source>
        <dbReference type="PROSITE" id="PS51839"/>
    </source>
</evidence>
<dbReference type="SUPFAM" id="SSF54862">
    <property type="entry name" value="4Fe-4S ferredoxins"/>
    <property type="match status" value="1"/>
</dbReference>
<evidence type="ECO:0000256" key="1">
    <source>
        <dbReference type="ARBA" id="ARBA00001966"/>
    </source>
</evidence>
<dbReference type="Proteomes" id="UP001529275">
    <property type="component" value="Unassembled WGS sequence"/>
</dbReference>
<evidence type="ECO:0000259" key="7">
    <source>
        <dbReference type="PROSITE" id="PS51379"/>
    </source>
</evidence>
<dbReference type="SMART" id="SM00902">
    <property type="entry name" value="Fe_hyd_SSU"/>
    <property type="match status" value="1"/>
</dbReference>
<evidence type="ECO:0000313" key="9">
    <source>
        <dbReference type="EMBL" id="MDM8196076.1"/>
    </source>
</evidence>
<dbReference type="Pfam" id="PF22117">
    <property type="entry name" value="Fer4_Nqo3"/>
    <property type="match status" value="1"/>
</dbReference>
<dbReference type="InterPro" id="IPR001041">
    <property type="entry name" value="2Fe-2S_ferredoxin-type"/>
</dbReference>
<dbReference type="Pfam" id="PF02256">
    <property type="entry name" value="Fe_hyd_SSU"/>
    <property type="match status" value="1"/>
</dbReference>
<dbReference type="Gene3D" id="3.30.70.20">
    <property type="match status" value="1"/>
</dbReference>
<reference evidence="9 10" key="2">
    <citation type="submission" date="2023-06" db="EMBL/GenBank/DDBJ databases">
        <authorList>
            <person name="Zeman M."/>
            <person name="Kubasova T."/>
            <person name="Jahodarova E."/>
            <person name="Nykrynova M."/>
            <person name="Rychlik I."/>
        </authorList>
    </citation>
    <scope>NUCLEOTIDE SEQUENCE [LARGE SCALE GENOMIC DNA]</scope>
    <source>
        <strain evidence="9 10">ET341</strain>
    </source>
</reference>
<keyword evidence="3" id="KW-0479">Metal-binding</keyword>
<sequence length="582" mass="64282">MSKIKITINNREVEAYEGQTVLEAAKNNGIHIPTLCYLKDVTGTGACRVCQVEVEGAKTLCAACVYPVRDGMVIKTNSQRALDARRRVVELIVSNHSKDCLSCIRNTNCELQRLCQELGVREDAFAGEKSEPTFDTVSPGIVRNTSKCVLCGRCVETCTKVQGLGVLGYMNRGFKTKVAPIYDKSFDDVNCMQCGQCINVCPVGALHEKEEIHYVIEALNDPQKHVVVQTAPAVRGALGEEFGMPIGTRVTGKMVHALKLVGFDKVYDTNFGADLTIMEEGYEFLNRLQNQGTLPMITSCSPGWVNYVEHEYPDLLDHLSTCKSPHMMLGAMVKSVYAEAKGIDPRDIYVVSIMPCVAKKGEKQRTENKTSPYQDVDAVLTTRELAKLIKMFGINFRDLKDDDFDQDLFGEYSGAGVIFGASGGVMEAALRTVADILAYEDLSMIDYHAVRGVEGVKESTIKIGEQTLKVAVAQSMTLAKPLLDDIRNGVSPYHFIEIMGCPGGCINGGGQPYVNATIRNSGFNFKQARAKALYDEDISLPVRKSHKNSQIQNLYKNYLGEPNSEKAHHLLHTHYTKKARFK</sequence>
<evidence type="ECO:0000313" key="10">
    <source>
        <dbReference type="Proteomes" id="UP001529275"/>
    </source>
</evidence>
<keyword evidence="4" id="KW-0408">Iron</keyword>
<evidence type="ECO:0000256" key="2">
    <source>
        <dbReference type="ARBA" id="ARBA00022485"/>
    </source>
</evidence>
<comment type="cofactor">
    <cofactor evidence="1">
        <name>[4Fe-4S] cluster</name>
        <dbReference type="ChEBI" id="CHEBI:49883"/>
    </cofactor>
</comment>
<dbReference type="NCBIfam" id="NF040763">
    <property type="entry name" value="FeFe_hydrog_A6"/>
    <property type="match status" value="1"/>
</dbReference>
<feature type="domain" description="4Fe-4S ferredoxin-type" evidence="7">
    <location>
        <begin position="139"/>
        <end position="169"/>
    </location>
</feature>
<proteinExistence type="predicted"/>